<evidence type="ECO:0000313" key="2">
    <source>
        <dbReference type="Proteomes" id="UP000831701"/>
    </source>
</evidence>
<dbReference type="Proteomes" id="UP000831701">
    <property type="component" value="Chromosome 19"/>
</dbReference>
<comment type="caution">
    <text evidence="1">The sequence shown here is derived from an EMBL/GenBank/DDBJ whole genome shotgun (WGS) entry which is preliminary data.</text>
</comment>
<dbReference type="EMBL" id="CM041549">
    <property type="protein sequence ID" value="KAI3356735.1"/>
    <property type="molecule type" value="Genomic_DNA"/>
</dbReference>
<reference evidence="1" key="1">
    <citation type="submission" date="2022-04" db="EMBL/GenBank/DDBJ databases">
        <title>Jade perch genome.</title>
        <authorList>
            <person name="Chao B."/>
        </authorList>
    </citation>
    <scope>NUCLEOTIDE SEQUENCE</scope>
    <source>
        <strain evidence="1">CB-2022</strain>
    </source>
</reference>
<organism evidence="1 2">
    <name type="scientific">Scortum barcoo</name>
    <name type="common">barcoo grunter</name>
    <dbReference type="NCBI Taxonomy" id="214431"/>
    <lineage>
        <taxon>Eukaryota</taxon>
        <taxon>Metazoa</taxon>
        <taxon>Chordata</taxon>
        <taxon>Craniata</taxon>
        <taxon>Vertebrata</taxon>
        <taxon>Euteleostomi</taxon>
        <taxon>Actinopterygii</taxon>
        <taxon>Neopterygii</taxon>
        <taxon>Teleostei</taxon>
        <taxon>Neoteleostei</taxon>
        <taxon>Acanthomorphata</taxon>
        <taxon>Eupercaria</taxon>
        <taxon>Centrarchiformes</taxon>
        <taxon>Terapontoidei</taxon>
        <taxon>Terapontidae</taxon>
        <taxon>Scortum</taxon>
    </lineage>
</organism>
<gene>
    <name evidence="1" type="ORF">L3Q82_003417</name>
</gene>
<protein>
    <submittedName>
        <fullName evidence="1">Uncharacterized protein</fullName>
    </submittedName>
</protein>
<name>A0ACB8VM45_9TELE</name>
<keyword evidence="2" id="KW-1185">Reference proteome</keyword>
<evidence type="ECO:0000313" key="1">
    <source>
        <dbReference type="EMBL" id="KAI3356735.1"/>
    </source>
</evidence>
<sequence>MFSIHLYLRRISLGRRDGGWSRLTVRQWRQQHGQCRALTWAEARFAQGTLEGVSYRPSAHFCASSSLLRLSQGRRSVEEYTIEFRTLAVEVDWTQDTLRAANVNGLSEQMKDELVSRDDPQELNDLITFALRIDARLQARLGRERRLGPIPSARHFQPAKPLWASSDSSTDASETAPRDEPMQVGRARQTPEERREKLMHLSQ</sequence>
<accession>A0ACB8VM45</accession>
<proteinExistence type="predicted"/>